<gene>
    <name evidence="6" type="ordered locus">Hhal_0831</name>
</gene>
<evidence type="ECO:0000259" key="5">
    <source>
        <dbReference type="Pfam" id="PF20257"/>
    </source>
</evidence>
<evidence type="ECO:0008006" key="8">
    <source>
        <dbReference type="Google" id="ProtNLM"/>
    </source>
</evidence>
<dbReference type="InterPro" id="IPR002747">
    <property type="entry name" value="SAM_OH_AdoTrfase"/>
</dbReference>
<dbReference type="EMBL" id="CP000544">
    <property type="protein sequence ID" value="ABM61607.1"/>
    <property type="molecule type" value="Genomic_DNA"/>
</dbReference>
<reference evidence="6 7" key="2">
    <citation type="journal article" date="2013" name="Stand. Genomic Sci.">
        <title>Complete genome sequence of Halorhodospira halophila SL1.</title>
        <authorList>
            <person name="Challacombe J.F."/>
            <person name="Majid S."/>
            <person name="Deole R."/>
            <person name="Brettin T.S."/>
            <person name="Bruce D."/>
            <person name="Delano S.F."/>
            <person name="Detter J.C."/>
            <person name="Gleasner C.D."/>
            <person name="Han C.S."/>
            <person name="Misra M."/>
            <person name="Reitenga K.G."/>
            <person name="Mikhailova N."/>
            <person name="Woyke T."/>
            <person name="Pitluck S."/>
            <person name="Nolan M."/>
            <person name="Land M.L."/>
            <person name="Saunders E."/>
            <person name="Tapia R."/>
            <person name="Lapidus A."/>
            <person name="Ivanova N."/>
            <person name="Hoff W.D."/>
        </authorList>
    </citation>
    <scope>NUCLEOTIDE SEQUENCE [LARGE SCALE GENOMIC DNA]</scope>
    <source>
        <strain evidence="7">DSM 244 / SL1</strain>
    </source>
</reference>
<dbReference type="Proteomes" id="UP000000647">
    <property type="component" value="Chromosome"/>
</dbReference>
<evidence type="ECO:0000259" key="4">
    <source>
        <dbReference type="Pfam" id="PF01887"/>
    </source>
</evidence>
<name>A1WV95_HALHL</name>
<dbReference type="InterPro" id="IPR046470">
    <property type="entry name" value="SAM_HAT_C"/>
</dbReference>
<dbReference type="Pfam" id="PF01887">
    <property type="entry name" value="SAM_HAT_N"/>
    <property type="match status" value="1"/>
</dbReference>
<evidence type="ECO:0000313" key="6">
    <source>
        <dbReference type="EMBL" id="ABM61607.1"/>
    </source>
</evidence>
<dbReference type="InterPro" id="IPR046469">
    <property type="entry name" value="SAM_HAT_N"/>
</dbReference>
<dbReference type="STRING" id="349124.Hhal_0831"/>
<dbReference type="HOGENOM" id="CLU_059734_1_2_6"/>
<evidence type="ECO:0000256" key="3">
    <source>
        <dbReference type="SAM" id="MobiDB-lite"/>
    </source>
</evidence>
<proteinExistence type="inferred from homology"/>
<dbReference type="PANTHER" id="PTHR35092:SF1">
    <property type="entry name" value="CHLORINASE MJ1651"/>
    <property type="match status" value="1"/>
</dbReference>
<evidence type="ECO:0000313" key="7">
    <source>
        <dbReference type="Proteomes" id="UP000000647"/>
    </source>
</evidence>
<feature type="region of interest" description="Disordered" evidence="3">
    <location>
        <begin position="243"/>
        <end position="265"/>
    </location>
</feature>
<keyword evidence="1" id="KW-0949">S-adenosyl-L-methionine</keyword>
<organism evidence="6 7">
    <name type="scientific">Halorhodospira halophila (strain DSM 244 / SL1)</name>
    <name type="common">Ectothiorhodospira halophila (strain DSM 244 / SL1)</name>
    <dbReference type="NCBI Taxonomy" id="349124"/>
    <lineage>
        <taxon>Bacteria</taxon>
        <taxon>Pseudomonadati</taxon>
        <taxon>Pseudomonadota</taxon>
        <taxon>Gammaproteobacteria</taxon>
        <taxon>Chromatiales</taxon>
        <taxon>Ectothiorhodospiraceae</taxon>
        <taxon>Halorhodospira</taxon>
    </lineage>
</organism>
<dbReference type="Gene3D" id="2.40.30.90">
    <property type="entry name" value="Bacterial fluorinating enzyme like"/>
    <property type="match status" value="1"/>
</dbReference>
<dbReference type="AlphaFoldDB" id="A1WV95"/>
<dbReference type="Gene3D" id="3.40.50.10790">
    <property type="entry name" value="S-adenosyl-l-methionine hydroxide adenosyltransferase, N-terminal"/>
    <property type="match status" value="1"/>
</dbReference>
<dbReference type="KEGG" id="hha:Hhal_0831"/>
<dbReference type="InterPro" id="IPR023227">
    <property type="entry name" value="SAM_OH_AdoTrfase_C_sf"/>
</dbReference>
<accession>A1WV95</accession>
<comment type="similarity">
    <text evidence="2">Belongs to the SAM hydrolase / SAM-dependent halogenase family.</text>
</comment>
<dbReference type="PIRSF" id="PIRSF006779">
    <property type="entry name" value="UCP006779"/>
    <property type="match status" value="1"/>
</dbReference>
<feature type="domain" description="S-adenosyl-l-methionine hydroxide adenosyltransferase N-terminal" evidence="4">
    <location>
        <begin position="10"/>
        <end position="147"/>
    </location>
</feature>
<keyword evidence="7" id="KW-1185">Reference proteome</keyword>
<dbReference type="SUPFAM" id="SSF102522">
    <property type="entry name" value="Bacterial fluorinating enzyme, N-terminal domain"/>
    <property type="match status" value="1"/>
</dbReference>
<evidence type="ECO:0000256" key="1">
    <source>
        <dbReference type="ARBA" id="ARBA00022691"/>
    </source>
</evidence>
<evidence type="ECO:0000256" key="2">
    <source>
        <dbReference type="ARBA" id="ARBA00024035"/>
    </source>
</evidence>
<feature type="domain" description="S-adenosyl-l-methionine hydroxide adenosyltransferase C-terminal" evidence="5">
    <location>
        <begin position="172"/>
        <end position="247"/>
    </location>
</feature>
<sequence length="265" mass="27908">MNQRAHPGAVFLYTDYTRLGPYVGHLHARLLQAVDPAPTVIDLMHDAPAFRADCAAYLLAANLPYLPADAVVLAVVDPGVGTERPGLILRAQERWLIGPDNGLLAVAAQDGADVEAYRLPPAPPGIPATFHGRDVFADAAAQVAATGRPPSGAERVDHWVGQKWLRDWDALIYTDGFGNLISGRRGASAPSHADVLIGGEALGQAEKFADVPEGTAFWYVNALGLVEVAVNSGSAAARLGAAPGTPLRWRPRGEPLLQSAPRPGS</sequence>
<dbReference type="eggNOG" id="COG1912">
    <property type="taxonomic scope" value="Bacteria"/>
</dbReference>
<dbReference type="SUPFAM" id="SSF101852">
    <property type="entry name" value="Bacterial fluorinating enzyme, C-terminal domain"/>
    <property type="match status" value="1"/>
</dbReference>
<protein>
    <recommendedName>
        <fullName evidence="8">SAM-dependent chlorinase/fluorinase</fullName>
    </recommendedName>
</protein>
<dbReference type="OrthoDB" id="9792195at2"/>
<reference evidence="7" key="1">
    <citation type="submission" date="2006-12" db="EMBL/GenBank/DDBJ databases">
        <title>Complete sequence of Halorhodospira halophila SL1.</title>
        <authorList>
            <consortium name="US DOE Joint Genome Institute"/>
            <person name="Copeland A."/>
            <person name="Lucas S."/>
            <person name="Lapidus A."/>
            <person name="Barry K."/>
            <person name="Detter J.C."/>
            <person name="Glavina del Rio T."/>
            <person name="Hammon N."/>
            <person name="Israni S."/>
            <person name="Dalin E."/>
            <person name="Tice H."/>
            <person name="Pitluck S."/>
            <person name="Saunders E."/>
            <person name="Brettin T."/>
            <person name="Bruce D."/>
            <person name="Han C."/>
            <person name="Tapia R."/>
            <person name="Schmutz J."/>
            <person name="Larimer F."/>
            <person name="Land M."/>
            <person name="Hauser L."/>
            <person name="Kyrpides N."/>
            <person name="Mikhailova N."/>
            <person name="Hoff W."/>
            <person name="Richardson P."/>
        </authorList>
    </citation>
    <scope>NUCLEOTIDE SEQUENCE [LARGE SCALE GENOMIC DNA]</scope>
    <source>
        <strain evidence="7">DSM 244 / SL1</strain>
    </source>
</reference>
<dbReference type="InterPro" id="IPR023228">
    <property type="entry name" value="SAM_OH_AdoTrfase_N_sf"/>
</dbReference>
<dbReference type="PANTHER" id="PTHR35092">
    <property type="entry name" value="CHLORINASE MJ1651"/>
    <property type="match status" value="1"/>
</dbReference>
<dbReference type="Pfam" id="PF20257">
    <property type="entry name" value="SAM_HAT_C"/>
    <property type="match status" value="1"/>
</dbReference>